<dbReference type="RefSeq" id="WP_261618192.1">
    <property type="nucleotide sequence ID" value="NZ_JALIDZ010000013.1"/>
</dbReference>
<dbReference type="InterPro" id="IPR013035">
    <property type="entry name" value="PEP_carboxykinase_C"/>
</dbReference>
<dbReference type="Gene3D" id="2.170.8.10">
    <property type="entry name" value="Phosphoenolpyruvate Carboxykinase, domain 2"/>
    <property type="match status" value="1"/>
</dbReference>
<comment type="caution">
    <text evidence="11">The sequence shown here is derived from an EMBL/GenBank/DDBJ whole genome shotgun (WGS) entry which is preliminary data.</text>
</comment>
<dbReference type="GO" id="GO:0005524">
    <property type="term" value="F:ATP binding"/>
    <property type="evidence" value="ECO:0007669"/>
    <property type="project" value="UniProtKB-UniRule"/>
</dbReference>
<keyword evidence="10" id="KW-0963">Cytoplasm</keyword>
<proteinExistence type="inferred from homology"/>
<dbReference type="Gene3D" id="3.40.449.10">
    <property type="entry name" value="Phosphoenolpyruvate Carboxykinase, domain 1"/>
    <property type="match status" value="1"/>
</dbReference>
<feature type="binding site" evidence="10">
    <location>
        <position position="219"/>
    </location>
    <ligand>
        <name>ATP</name>
        <dbReference type="ChEBI" id="CHEBI:30616"/>
    </ligand>
</feature>
<evidence type="ECO:0000256" key="4">
    <source>
        <dbReference type="ARBA" id="ARBA00022432"/>
    </source>
</evidence>
<protein>
    <recommendedName>
        <fullName evidence="3 10">Phosphoenolpyruvate carboxykinase (ATP)</fullName>
        <shortName evidence="10">PCK</shortName>
        <shortName evidence="10">PEP carboxykinase</shortName>
        <shortName evidence="10">PEPCK</shortName>
        <ecNumber evidence="3 10">4.1.1.49</ecNumber>
    </recommendedName>
</protein>
<dbReference type="PANTHER" id="PTHR30031:SF0">
    <property type="entry name" value="PHOSPHOENOLPYRUVATE CARBOXYKINASE (ATP)"/>
    <property type="match status" value="1"/>
</dbReference>
<evidence type="ECO:0000256" key="5">
    <source>
        <dbReference type="ARBA" id="ARBA00022741"/>
    </source>
</evidence>
<sequence>MIEAGIWNPRSALASQGISVADARYNAFEVPLLERALQKSEGRLSKDGALVVRTGKFTGRSPKDKHIVREPSSEADIWWEGNNDMSPDAFERLKADVFGYLADKSVEVQDLVCGADPAHAVNVRLVAEYSWHALFLRHLLRRPDPDTLAAYAPEYTIVNVPGFRADPGRHGCRSETVVAISFDQRLVLIGGTEYSGENKKAAFTILNHTYPGRGILPMHCSANHAIGDADDVAIFFGLSGTGKTTLSADATRMLIGDDEHGWSDDGVFNFEGGCYAKTIRLSEKSEPDIWAATHSFSTVLENVALDEETRALDLDDESLTENTRAAYPLTVLRNAAPGSRGGQPRNVFLLTCDTFGVTPPISRLSPEQARTCFLLGFTSKVAGTERGVTSPSPTFSTCFGAPFLTRRPEVYAGLFEQRLKESGARVWLVNTGWTGGGYGKGRRMPIEATRALLNAALTGELDGVSYRVDPVWGTQVPTDAAADARPFLEPAATWADPAEFADAAALLMRKIEEQLSLQGIENNLGGKQEQGPLQAASAELV</sequence>
<name>A0AAW5R2W8_9HYPH</name>
<dbReference type="NCBIfam" id="NF006821">
    <property type="entry name" value="PRK09344.1-3"/>
    <property type="match status" value="1"/>
</dbReference>
<dbReference type="GO" id="GO:0005829">
    <property type="term" value="C:cytosol"/>
    <property type="evidence" value="ECO:0007669"/>
    <property type="project" value="TreeGrafter"/>
</dbReference>
<evidence type="ECO:0000256" key="10">
    <source>
        <dbReference type="HAMAP-Rule" id="MF_00453"/>
    </source>
</evidence>
<feature type="binding site" evidence="10">
    <location>
        <position position="219"/>
    </location>
    <ligand>
        <name>Mn(2+)</name>
        <dbReference type="ChEBI" id="CHEBI:29035"/>
    </ligand>
</feature>
<evidence type="ECO:0000256" key="2">
    <source>
        <dbReference type="ARBA" id="ARBA00006052"/>
    </source>
</evidence>
<dbReference type="Proteomes" id="UP001320898">
    <property type="component" value="Unassembled WGS sequence"/>
</dbReference>
<dbReference type="Gene3D" id="3.90.228.20">
    <property type="match status" value="1"/>
</dbReference>
<comment type="cofactor">
    <cofactor evidence="10">
        <name>Mn(2+)</name>
        <dbReference type="ChEBI" id="CHEBI:29035"/>
    </cofactor>
    <text evidence="10">Binds 1 Mn(2+) ion per subunit.</text>
</comment>
<feature type="binding site" evidence="10">
    <location>
        <position position="200"/>
    </location>
    <ligand>
        <name>substrate</name>
    </ligand>
</feature>
<dbReference type="AlphaFoldDB" id="A0AAW5R2W8"/>
<evidence type="ECO:0000256" key="9">
    <source>
        <dbReference type="ARBA" id="ARBA00047371"/>
    </source>
</evidence>
<dbReference type="PIRSF" id="PIRSF006294">
    <property type="entry name" value="PEP_crbxkin"/>
    <property type="match status" value="1"/>
</dbReference>
<keyword evidence="10" id="KW-0479">Metal-binding</keyword>
<comment type="catalytic activity">
    <reaction evidence="9 10">
        <text>oxaloacetate + ATP = phosphoenolpyruvate + ADP + CO2</text>
        <dbReference type="Rhea" id="RHEA:18617"/>
        <dbReference type="ChEBI" id="CHEBI:16452"/>
        <dbReference type="ChEBI" id="CHEBI:16526"/>
        <dbReference type="ChEBI" id="CHEBI:30616"/>
        <dbReference type="ChEBI" id="CHEBI:58702"/>
        <dbReference type="ChEBI" id="CHEBI:456216"/>
        <dbReference type="EC" id="4.1.1.49"/>
    </reaction>
</comment>
<evidence type="ECO:0000313" key="11">
    <source>
        <dbReference type="EMBL" id="MCT8974606.1"/>
    </source>
</evidence>
<keyword evidence="12" id="KW-1185">Reference proteome</keyword>
<evidence type="ECO:0000256" key="3">
    <source>
        <dbReference type="ARBA" id="ARBA00012363"/>
    </source>
</evidence>
<feature type="binding site" evidence="10">
    <location>
        <position position="286"/>
    </location>
    <ligand>
        <name>ATP</name>
        <dbReference type="ChEBI" id="CHEBI:30616"/>
    </ligand>
</feature>
<accession>A0AAW5R2W8</accession>
<feature type="binding site" evidence="10">
    <location>
        <position position="324"/>
    </location>
    <ligand>
        <name>ATP</name>
        <dbReference type="ChEBI" id="CHEBI:30616"/>
    </ligand>
</feature>
<evidence type="ECO:0000256" key="1">
    <source>
        <dbReference type="ARBA" id="ARBA00004742"/>
    </source>
</evidence>
<dbReference type="PROSITE" id="PS00532">
    <property type="entry name" value="PEPCK_ATP"/>
    <property type="match status" value="1"/>
</dbReference>
<comment type="subcellular location">
    <subcellularLocation>
        <location evidence="10">Cytoplasm</location>
    </subcellularLocation>
</comment>
<dbReference type="GO" id="GO:0006094">
    <property type="term" value="P:gluconeogenesis"/>
    <property type="evidence" value="ECO:0007669"/>
    <property type="project" value="UniProtKB-UniRule"/>
</dbReference>
<feature type="binding site" evidence="10">
    <location>
        <position position="200"/>
    </location>
    <ligand>
        <name>ATP</name>
        <dbReference type="ChEBI" id="CHEBI:30616"/>
    </ligand>
</feature>
<dbReference type="NCBIfam" id="NF006820">
    <property type="entry name" value="PRK09344.1-2"/>
    <property type="match status" value="1"/>
</dbReference>
<evidence type="ECO:0000256" key="8">
    <source>
        <dbReference type="ARBA" id="ARBA00023239"/>
    </source>
</evidence>
<dbReference type="InterPro" id="IPR001272">
    <property type="entry name" value="PEP_carboxykinase_ATP"/>
</dbReference>
<feature type="binding site" evidence="10">
    <location>
        <position position="258"/>
    </location>
    <ligand>
        <name>Mn(2+)</name>
        <dbReference type="ChEBI" id="CHEBI:29035"/>
    </ligand>
</feature>
<keyword evidence="7 10" id="KW-0067">ATP-binding</keyword>
<keyword evidence="4 10" id="KW-0312">Gluconeogenesis</keyword>
<evidence type="ECO:0000256" key="7">
    <source>
        <dbReference type="ARBA" id="ARBA00022840"/>
    </source>
</evidence>
<dbReference type="SUPFAM" id="SSF68923">
    <property type="entry name" value="PEP carboxykinase N-terminal domain"/>
    <property type="match status" value="1"/>
</dbReference>
<dbReference type="InterPro" id="IPR015994">
    <property type="entry name" value="PEPCK_ATP_CS"/>
</dbReference>
<gene>
    <name evidence="10" type="primary">pckA</name>
    <name evidence="11" type="ORF">MUB46_22295</name>
</gene>
<dbReference type="InterPro" id="IPR008210">
    <property type="entry name" value="PEP_carboxykinase_N"/>
</dbReference>
<comment type="pathway">
    <text evidence="1 10">Carbohydrate biosynthesis; gluconeogenesis.</text>
</comment>
<organism evidence="11 12">
    <name type="scientific">Microbaculum marinisediminis</name>
    <dbReference type="NCBI Taxonomy" id="2931392"/>
    <lineage>
        <taxon>Bacteria</taxon>
        <taxon>Pseudomonadati</taxon>
        <taxon>Pseudomonadota</taxon>
        <taxon>Alphaproteobacteria</taxon>
        <taxon>Hyphomicrobiales</taxon>
        <taxon>Tepidamorphaceae</taxon>
        <taxon>Microbaculum</taxon>
    </lineage>
</organism>
<keyword evidence="8 10" id="KW-0456">Lyase</keyword>
<dbReference type="EC" id="4.1.1.49" evidence="3 10"/>
<keyword evidence="6 10" id="KW-0210">Decarboxylase</keyword>
<dbReference type="EMBL" id="JALIDZ010000013">
    <property type="protein sequence ID" value="MCT8974606.1"/>
    <property type="molecule type" value="Genomic_DNA"/>
</dbReference>
<dbReference type="GO" id="GO:0046872">
    <property type="term" value="F:metal ion binding"/>
    <property type="evidence" value="ECO:0007669"/>
    <property type="project" value="UniProtKB-KW"/>
</dbReference>
<dbReference type="GO" id="GO:0004612">
    <property type="term" value="F:phosphoenolpyruvate carboxykinase (ATP) activity"/>
    <property type="evidence" value="ECO:0007669"/>
    <property type="project" value="UniProtKB-UniRule"/>
</dbReference>
<dbReference type="Pfam" id="PF01293">
    <property type="entry name" value="PEPCK_ATP"/>
    <property type="match status" value="1"/>
</dbReference>
<evidence type="ECO:0000256" key="6">
    <source>
        <dbReference type="ARBA" id="ARBA00022793"/>
    </source>
</evidence>
<feature type="binding site" evidence="10">
    <location>
        <begin position="237"/>
        <end position="245"/>
    </location>
    <ligand>
        <name>ATP</name>
        <dbReference type="ChEBI" id="CHEBI:30616"/>
    </ligand>
</feature>
<evidence type="ECO:0000313" key="12">
    <source>
        <dbReference type="Proteomes" id="UP001320898"/>
    </source>
</evidence>
<dbReference type="HAMAP" id="MF_00453">
    <property type="entry name" value="PEPCK_ATP"/>
    <property type="match status" value="1"/>
</dbReference>
<comment type="caution">
    <text evidence="10">Lacks conserved residue(s) required for the propagation of feature annotation.</text>
</comment>
<reference evidence="11 12" key="1">
    <citation type="submission" date="2022-04" db="EMBL/GenBank/DDBJ databases">
        <authorList>
            <person name="Ye Y.-Q."/>
            <person name="Du Z.-J."/>
        </authorList>
    </citation>
    <scope>NUCLEOTIDE SEQUENCE [LARGE SCALE GENOMIC DNA]</scope>
    <source>
        <strain evidence="11 12">A6E488</strain>
    </source>
</reference>
<feature type="binding site" evidence="10">
    <location>
        <position position="324"/>
    </location>
    <ligand>
        <name>substrate</name>
    </ligand>
</feature>
<comment type="function">
    <text evidence="10">Involved in the gluconeogenesis. Catalyzes the conversion of oxaloacetate (OAA) to phosphoenolpyruvate (PEP) through direct phosphoryl transfer between the nucleoside triphosphate and OAA.</text>
</comment>
<dbReference type="SUPFAM" id="SSF53795">
    <property type="entry name" value="PEP carboxykinase-like"/>
    <property type="match status" value="1"/>
</dbReference>
<keyword evidence="10" id="KW-0464">Manganese</keyword>
<comment type="similarity">
    <text evidence="2 10">Belongs to the phosphoenolpyruvate carboxykinase (ATP) family.</text>
</comment>
<feature type="binding site" evidence="10">
    <location>
        <position position="449"/>
    </location>
    <ligand>
        <name>ATP</name>
        <dbReference type="ChEBI" id="CHEBI:30616"/>
    </ligand>
</feature>
<keyword evidence="5 10" id="KW-0547">Nucleotide-binding</keyword>
<feature type="binding site" evidence="10">
    <location>
        <position position="194"/>
    </location>
    <ligand>
        <name>substrate</name>
    </ligand>
</feature>
<dbReference type="PANTHER" id="PTHR30031">
    <property type="entry name" value="PHOSPHOENOLPYRUVATE CARBOXYKINASE ATP"/>
    <property type="match status" value="1"/>
</dbReference>
<feature type="binding site" evidence="10">
    <location>
        <position position="200"/>
    </location>
    <ligand>
        <name>Mn(2+)</name>
        <dbReference type="ChEBI" id="CHEBI:29035"/>
    </ligand>
</feature>
<feature type="binding site" evidence="10">
    <location>
        <position position="60"/>
    </location>
    <ligand>
        <name>substrate</name>
    </ligand>
</feature>